<name>A0ABP8MX79_9BACT</name>
<dbReference type="PANTHER" id="PTHR11895:SF7">
    <property type="entry name" value="GLUTAMYL-TRNA(GLN) AMIDOTRANSFERASE SUBUNIT A, MITOCHONDRIAL"/>
    <property type="match status" value="1"/>
</dbReference>
<sequence>MKPFFYSSRREFLRQSTTAAVGLSLMGPSSFAHSSPPDLAFLSLAEAATLVHRRKVSPVELTQACLKQIELLNPKLNAFITIMDEQAMAQAKQAEDEIRKGKYKGPLHGIPIGIKDNIDTAGIRTTVGSAVFKDRIPTEDAEVIRRLKEAGAVLIGKTCMEEFAYGSTSLTGFTGPVHNPWNPDYIAGGSSGGSAAALAAGMCIAAIGTDTGGSVRIPASICNLTGLKPTYGLISVRGIFPLSYSFDHVGLICRTAQDAALMLKVSVGFDPLDPASTEANRVDYPAFLYQKKSALRIGLLMDKTKTMDIVQQRITEAVSVYRGLGASIQTAPVLPNTRNLSNLLFAESGAIFNTIVQEQSALVHPKILPLIGRGKDITPVQLMQGYQELALLRHSANSLFRNVDVLMLPTLLTLPLSIFECADKSSAALSLEYLSPFNRLGLPAISIPCGFSPDGLPIGLQIVGPRFGEAIVLAVANQYQQATIWHKQHPNGLLSLK</sequence>
<reference evidence="4" key="1">
    <citation type="journal article" date="2019" name="Int. J. Syst. Evol. Microbiol.">
        <title>The Global Catalogue of Microorganisms (GCM) 10K type strain sequencing project: providing services to taxonomists for standard genome sequencing and annotation.</title>
        <authorList>
            <consortium name="The Broad Institute Genomics Platform"/>
            <consortium name="The Broad Institute Genome Sequencing Center for Infectious Disease"/>
            <person name="Wu L."/>
            <person name="Ma J."/>
        </authorList>
    </citation>
    <scope>NUCLEOTIDE SEQUENCE [LARGE SCALE GENOMIC DNA]</scope>
    <source>
        <strain evidence="4">JCM 17927</strain>
    </source>
</reference>
<keyword evidence="4" id="KW-1185">Reference proteome</keyword>
<protein>
    <submittedName>
        <fullName evidence="3">Amidase</fullName>
    </submittedName>
</protein>
<dbReference type="RefSeq" id="WP_345243784.1">
    <property type="nucleotide sequence ID" value="NZ_BAABHD010000027.1"/>
</dbReference>
<dbReference type="Gene3D" id="3.90.1300.10">
    <property type="entry name" value="Amidase signature (AS) domain"/>
    <property type="match status" value="1"/>
</dbReference>
<dbReference type="SUPFAM" id="SSF75304">
    <property type="entry name" value="Amidase signature (AS) enzymes"/>
    <property type="match status" value="1"/>
</dbReference>
<dbReference type="PROSITE" id="PS00571">
    <property type="entry name" value="AMIDASES"/>
    <property type="match status" value="1"/>
</dbReference>
<gene>
    <name evidence="3" type="ORF">GCM10023189_24070</name>
</gene>
<proteinExistence type="inferred from homology"/>
<comment type="caution">
    <text evidence="3">The sequence shown here is derived from an EMBL/GenBank/DDBJ whole genome shotgun (WGS) entry which is preliminary data.</text>
</comment>
<organism evidence="3 4">
    <name type="scientific">Nibrella saemangeumensis</name>
    <dbReference type="NCBI Taxonomy" id="1084526"/>
    <lineage>
        <taxon>Bacteria</taxon>
        <taxon>Pseudomonadati</taxon>
        <taxon>Bacteroidota</taxon>
        <taxon>Cytophagia</taxon>
        <taxon>Cytophagales</taxon>
        <taxon>Spirosomataceae</taxon>
        <taxon>Nibrella</taxon>
    </lineage>
</organism>
<dbReference type="Proteomes" id="UP001501175">
    <property type="component" value="Unassembled WGS sequence"/>
</dbReference>
<evidence type="ECO:0000256" key="1">
    <source>
        <dbReference type="ARBA" id="ARBA00009199"/>
    </source>
</evidence>
<dbReference type="InterPro" id="IPR006311">
    <property type="entry name" value="TAT_signal"/>
</dbReference>
<dbReference type="PANTHER" id="PTHR11895">
    <property type="entry name" value="TRANSAMIDASE"/>
    <property type="match status" value="1"/>
</dbReference>
<dbReference type="InterPro" id="IPR036928">
    <property type="entry name" value="AS_sf"/>
</dbReference>
<dbReference type="InterPro" id="IPR023631">
    <property type="entry name" value="Amidase_dom"/>
</dbReference>
<evidence type="ECO:0000313" key="3">
    <source>
        <dbReference type="EMBL" id="GAA4455792.1"/>
    </source>
</evidence>
<evidence type="ECO:0000259" key="2">
    <source>
        <dbReference type="Pfam" id="PF01425"/>
    </source>
</evidence>
<dbReference type="EMBL" id="BAABHD010000027">
    <property type="protein sequence ID" value="GAA4455792.1"/>
    <property type="molecule type" value="Genomic_DNA"/>
</dbReference>
<dbReference type="PROSITE" id="PS51318">
    <property type="entry name" value="TAT"/>
    <property type="match status" value="1"/>
</dbReference>
<accession>A0ABP8MX79</accession>
<feature type="domain" description="Amidase" evidence="2">
    <location>
        <begin position="60"/>
        <end position="473"/>
    </location>
</feature>
<comment type="similarity">
    <text evidence="1">Belongs to the amidase family.</text>
</comment>
<dbReference type="Pfam" id="PF01425">
    <property type="entry name" value="Amidase"/>
    <property type="match status" value="1"/>
</dbReference>
<dbReference type="InterPro" id="IPR000120">
    <property type="entry name" value="Amidase"/>
</dbReference>
<dbReference type="InterPro" id="IPR020556">
    <property type="entry name" value="Amidase_CS"/>
</dbReference>
<evidence type="ECO:0000313" key="4">
    <source>
        <dbReference type="Proteomes" id="UP001501175"/>
    </source>
</evidence>